<dbReference type="AlphaFoldDB" id="A0A4Z2ET69"/>
<dbReference type="Proteomes" id="UP000314294">
    <property type="component" value="Unassembled WGS sequence"/>
</dbReference>
<protein>
    <submittedName>
        <fullName evidence="1">Uncharacterized protein</fullName>
    </submittedName>
</protein>
<keyword evidence="2" id="KW-1185">Reference proteome</keyword>
<comment type="caution">
    <text evidence="1">The sequence shown here is derived from an EMBL/GenBank/DDBJ whole genome shotgun (WGS) entry which is preliminary data.</text>
</comment>
<sequence>MLPQKYTFMLPLSRVFPRCAVTSEARTVSRVFPRCAVTSEARTVSRVFPRCAVTSEARTVSRWVVSQVQRGYLSQF</sequence>
<evidence type="ECO:0000313" key="1">
    <source>
        <dbReference type="EMBL" id="TNN31492.1"/>
    </source>
</evidence>
<name>A0A4Z2ET69_9TELE</name>
<organism evidence="1 2">
    <name type="scientific">Liparis tanakae</name>
    <name type="common">Tanaka's snailfish</name>
    <dbReference type="NCBI Taxonomy" id="230148"/>
    <lineage>
        <taxon>Eukaryota</taxon>
        <taxon>Metazoa</taxon>
        <taxon>Chordata</taxon>
        <taxon>Craniata</taxon>
        <taxon>Vertebrata</taxon>
        <taxon>Euteleostomi</taxon>
        <taxon>Actinopterygii</taxon>
        <taxon>Neopterygii</taxon>
        <taxon>Teleostei</taxon>
        <taxon>Neoteleostei</taxon>
        <taxon>Acanthomorphata</taxon>
        <taxon>Eupercaria</taxon>
        <taxon>Perciformes</taxon>
        <taxon>Cottioidei</taxon>
        <taxon>Cottales</taxon>
        <taxon>Liparidae</taxon>
        <taxon>Liparis</taxon>
    </lineage>
</organism>
<gene>
    <name evidence="1" type="ORF">EYF80_058357</name>
</gene>
<dbReference type="EMBL" id="SRLO01003418">
    <property type="protein sequence ID" value="TNN31492.1"/>
    <property type="molecule type" value="Genomic_DNA"/>
</dbReference>
<accession>A0A4Z2ET69</accession>
<evidence type="ECO:0000313" key="2">
    <source>
        <dbReference type="Proteomes" id="UP000314294"/>
    </source>
</evidence>
<reference evidence="1 2" key="1">
    <citation type="submission" date="2019-03" db="EMBL/GenBank/DDBJ databases">
        <title>First draft genome of Liparis tanakae, snailfish: a comprehensive survey of snailfish specific genes.</title>
        <authorList>
            <person name="Kim W."/>
            <person name="Song I."/>
            <person name="Jeong J.-H."/>
            <person name="Kim D."/>
            <person name="Kim S."/>
            <person name="Ryu S."/>
            <person name="Song J.Y."/>
            <person name="Lee S.K."/>
        </authorList>
    </citation>
    <scope>NUCLEOTIDE SEQUENCE [LARGE SCALE GENOMIC DNA]</scope>
    <source>
        <tissue evidence="1">Muscle</tissue>
    </source>
</reference>
<proteinExistence type="predicted"/>